<feature type="transmembrane region" description="Helical" evidence="2">
    <location>
        <begin position="285"/>
        <end position="308"/>
    </location>
</feature>
<dbReference type="AlphaFoldDB" id="A0ABD2LB74"/>
<comment type="caution">
    <text evidence="3">The sequence shown here is derived from an EMBL/GenBank/DDBJ whole genome shotgun (WGS) entry which is preliminary data.</text>
</comment>
<keyword evidence="2" id="KW-1133">Transmembrane helix</keyword>
<gene>
    <name evidence="3" type="ORF">niasHT_015957</name>
</gene>
<feature type="compositionally biased region" description="Basic and acidic residues" evidence="1">
    <location>
        <begin position="460"/>
        <end position="473"/>
    </location>
</feature>
<evidence type="ECO:0000313" key="3">
    <source>
        <dbReference type="EMBL" id="KAL3112472.1"/>
    </source>
</evidence>
<dbReference type="Proteomes" id="UP001620626">
    <property type="component" value="Unassembled WGS sequence"/>
</dbReference>
<evidence type="ECO:0000256" key="2">
    <source>
        <dbReference type="SAM" id="Phobius"/>
    </source>
</evidence>
<keyword evidence="2" id="KW-0812">Transmembrane</keyword>
<feature type="region of interest" description="Disordered" evidence="1">
    <location>
        <begin position="1"/>
        <end position="57"/>
    </location>
</feature>
<keyword evidence="4" id="KW-1185">Reference proteome</keyword>
<proteinExistence type="predicted"/>
<feature type="compositionally biased region" description="Basic and acidic residues" evidence="1">
    <location>
        <begin position="21"/>
        <end position="33"/>
    </location>
</feature>
<evidence type="ECO:0000256" key="1">
    <source>
        <dbReference type="SAM" id="MobiDB-lite"/>
    </source>
</evidence>
<keyword evidence="2" id="KW-0472">Membrane</keyword>
<organism evidence="3 4">
    <name type="scientific">Heterodera trifolii</name>
    <dbReference type="NCBI Taxonomy" id="157864"/>
    <lineage>
        <taxon>Eukaryota</taxon>
        <taxon>Metazoa</taxon>
        <taxon>Ecdysozoa</taxon>
        <taxon>Nematoda</taxon>
        <taxon>Chromadorea</taxon>
        <taxon>Rhabditida</taxon>
        <taxon>Tylenchina</taxon>
        <taxon>Tylenchomorpha</taxon>
        <taxon>Tylenchoidea</taxon>
        <taxon>Heteroderidae</taxon>
        <taxon>Heteroderinae</taxon>
        <taxon>Heterodera</taxon>
    </lineage>
</organism>
<dbReference type="EMBL" id="JBICBT010000469">
    <property type="protein sequence ID" value="KAL3112472.1"/>
    <property type="molecule type" value="Genomic_DNA"/>
</dbReference>
<feature type="region of interest" description="Disordered" evidence="1">
    <location>
        <begin position="449"/>
        <end position="473"/>
    </location>
</feature>
<feature type="transmembrane region" description="Helical" evidence="2">
    <location>
        <begin position="320"/>
        <end position="337"/>
    </location>
</feature>
<evidence type="ECO:0000313" key="4">
    <source>
        <dbReference type="Proteomes" id="UP001620626"/>
    </source>
</evidence>
<feature type="transmembrane region" description="Helical" evidence="2">
    <location>
        <begin position="402"/>
        <end position="426"/>
    </location>
</feature>
<protein>
    <submittedName>
        <fullName evidence="3">Uncharacterized protein</fullName>
    </submittedName>
</protein>
<sequence length="473" mass="52028">MGQKEKQIQKITPAETPARGGRPEQTKSREFQSRKQQQQKANTMWRKQKQEMQPNPPQQQHIYGFVPFKSAAIAPSHKTHSTHGISDCSSPYGTSINPCAVPNAASAAGDYMHSIYAPPRLIHQHNRPESALNCLNGKNKHRNQGLLFGSRPVSDMGIYKLTPSRCQSYTTLPRPEHAVPEMVADEQFLAPFASPNTNQQQQNYGIRREDGNNLSMPFRSPSALSGSRSLGRKNSTATSLPPAYFAPNSNAFFNSSQTDFGIGLNEGEHNEQGFQRQEMTPWSTISLASWLTIVFGSAIFCLSAVRLYWRADIVKGSQELFYGISAICAGIVGVLATQHRSYCMLVATFVHFSINIVFFVPFISGILPLIPFISSSAASFGITSKQSPLLNLGGAMNNAKELPVLAGAMVMLSLFQLAAAFSLLLYGCRTFGRTMRHVENIQRGINALQSQQNPGGEIGEQEKDAGGEMRRKL</sequence>
<name>A0ABD2LB74_9BILA</name>
<feature type="transmembrane region" description="Helical" evidence="2">
    <location>
        <begin position="349"/>
        <end position="382"/>
    </location>
</feature>
<reference evidence="3 4" key="1">
    <citation type="submission" date="2024-10" db="EMBL/GenBank/DDBJ databases">
        <authorList>
            <person name="Kim D."/>
        </authorList>
    </citation>
    <scope>NUCLEOTIDE SEQUENCE [LARGE SCALE GENOMIC DNA]</scope>
    <source>
        <strain evidence="3">BH-2024</strain>
    </source>
</reference>
<accession>A0ABD2LB74</accession>